<dbReference type="AlphaFoldDB" id="A0AA41Y6Z3"/>
<proteinExistence type="inferred from homology"/>
<dbReference type="PANTHER" id="PTHR43821:SF1">
    <property type="entry name" value="NAD(P)H NITROREDUCTASE YDJA-RELATED"/>
    <property type="match status" value="1"/>
</dbReference>
<sequence length="198" mass="22861">MEYTIEQVSKWIKSRKSTFVNGLKEGSKIDDQVIEQLLENASWAPSHGLVQAWHFKVFAGEAVKRFFAVQKEIYKQITPADKFFDFKYEAYDDKWKRVSHVIAIIAKRDPYKRFPKQEDIVSVGCAVENIYLSLEAFGIGGYLSTGEVCYSQQMHRFLALGEEDEPIGFFILGEPDASVQRPPRMRIPVGEKTEWIRD</sequence>
<protein>
    <submittedName>
        <fullName evidence="9">Nitroreductase</fullName>
    </submittedName>
</protein>
<dbReference type="SUPFAM" id="SSF55469">
    <property type="entry name" value="FMN-dependent nitroreductase-like"/>
    <property type="match status" value="1"/>
</dbReference>
<dbReference type="RefSeq" id="WP_282590658.1">
    <property type="nucleotide sequence ID" value="NZ_JAPAAF010000004.1"/>
</dbReference>
<evidence type="ECO:0000259" key="8">
    <source>
        <dbReference type="Pfam" id="PF00881"/>
    </source>
</evidence>
<evidence type="ECO:0000256" key="4">
    <source>
        <dbReference type="ARBA" id="ARBA00022643"/>
    </source>
</evidence>
<dbReference type="GO" id="GO:0016491">
    <property type="term" value="F:oxidoreductase activity"/>
    <property type="evidence" value="ECO:0007669"/>
    <property type="project" value="UniProtKB-KW"/>
</dbReference>
<feature type="domain" description="Nitroreductase" evidence="8">
    <location>
        <begin position="27"/>
        <end position="173"/>
    </location>
</feature>
<keyword evidence="5" id="KW-0521">NADP</keyword>
<accession>A0AA41Y6Z3</accession>
<dbReference type="Proteomes" id="UP001163821">
    <property type="component" value="Unassembled WGS sequence"/>
</dbReference>
<evidence type="ECO:0000256" key="7">
    <source>
        <dbReference type="ARBA" id="ARBA00023027"/>
    </source>
</evidence>
<dbReference type="EMBL" id="JAPAAF010000004">
    <property type="protein sequence ID" value="MCW0482053.1"/>
    <property type="molecule type" value="Genomic_DNA"/>
</dbReference>
<dbReference type="InterPro" id="IPR029479">
    <property type="entry name" value="Nitroreductase"/>
</dbReference>
<comment type="caution">
    <text evidence="9">The sequence shown here is derived from an EMBL/GenBank/DDBJ whole genome shotgun (WGS) entry which is preliminary data.</text>
</comment>
<dbReference type="Gene3D" id="3.40.109.10">
    <property type="entry name" value="NADH Oxidase"/>
    <property type="match status" value="1"/>
</dbReference>
<evidence type="ECO:0000256" key="1">
    <source>
        <dbReference type="ARBA" id="ARBA00001917"/>
    </source>
</evidence>
<dbReference type="CDD" id="cd02135">
    <property type="entry name" value="YdjA-like"/>
    <property type="match status" value="1"/>
</dbReference>
<evidence type="ECO:0000256" key="5">
    <source>
        <dbReference type="ARBA" id="ARBA00022857"/>
    </source>
</evidence>
<gene>
    <name evidence="9" type="ORF">N2K84_04875</name>
</gene>
<keyword evidence="7" id="KW-0520">NAD</keyword>
<evidence type="ECO:0000256" key="3">
    <source>
        <dbReference type="ARBA" id="ARBA00022630"/>
    </source>
</evidence>
<comment type="cofactor">
    <cofactor evidence="1">
        <name>FMN</name>
        <dbReference type="ChEBI" id="CHEBI:58210"/>
    </cofactor>
</comment>
<comment type="similarity">
    <text evidence="2">Belongs to the nitroreductase family.</text>
</comment>
<dbReference type="InterPro" id="IPR026021">
    <property type="entry name" value="YdjA-like"/>
</dbReference>
<organism evidence="9 10">
    <name type="scientific">Gaoshiqia sediminis</name>
    <dbReference type="NCBI Taxonomy" id="2986998"/>
    <lineage>
        <taxon>Bacteria</taxon>
        <taxon>Pseudomonadati</taxon>
        <taxon>Bacteroidota</taxon>
        <taxon>Bacteroidia</taxon>
        <taxon>Marinilabiliales</taxon>
        <taxon>Prolixibacteraceae</taxon>
        <taxon>Gaoshiqia</taxon>
    </lineage>
</organism>
<reference evidence="9" key="1">
    <citation type="submission" date="2022-10" db="EMBL/GenBank/DDBJ databases">
        <title>Gaoshiqiia sediminis gen. nov., sp. nov., isolated from coastal sediment.</title>
        <authorList>
            <person name="Yu W.X."/>
            <person name="Mu D.S."/>
            <person name="Du J.Z."/>
            <person name="Liang Y.Q."/>
        </authorList>
    </citation>
    <scope>NUCLEOTIDE SEQUENCE</scope>
    <source>
        <strain evidence="9">A06</strain>
    </source>
</reference>
<keyword evidence="4" id="KW-0288">FMN</keyword>
<evidence type="ECO:0000313" key="10">
    <source>
        <dbReference type="Proteomes" id="UP001163821"/>
    </source>
</evidence>
<keyword evidence="10" id="KW-1185">Reference proteome</keyword>
<dbReference type="Pfam" id="PF00881">
    <property type="entry name" value="Nitroreductase"/>
    <property type="match status" value="1"/>
</dbReference>
<evidence type="ECO:0000313" key="9">
    <source>
        <dbReference type="EMBL" id="MCW0482053.1"/>
    </source>
</evidence>
<evidence type="ECO:0000256" key="6">
    <source>
        <dbReference type="ARBA" id="ARBA00023002"/>
    </source>
</evidence>
<name>A0AA41Y6Z3_9BACT</name>
<dbReference type="InterPro" id="IPR052530">
    <property type="entry name" value="NAD(P)H_nitroreductase"/>
</dbReference>
<dbReference type="PANTHER" id="PTHR43821">
    <property type="entry name" value="NAD(P)H NITROREDUCTASE YDJA-RELATED"/>
    <property type="match status" value="1"/>
</dbReference>
<keyword evidence="3" id="KW-0285">Flavoprotein</keyword>
<dbReference type="InterPro" id="IPR000415">
    <property type="entry name" value="Nitroreductase-like"/>
</dbReference>
<keyword evidence="6" id="KW-0560">Oxidoreductase</keyword>
<evidence type="ECO:0000256" key="2">
    <source>
        <dbReference type="ARBA" id="ARBA00007118"/>
    </source>
</evidence>